<protein>
    <submittedName>
        <fullName evidence="2">Uncharacterized protein</fullName>
    </submittedName>
</protein>
<name>A0AAD1RUF2_PELCU</name>
<dbReference type="Proteomes" id="UP001295444">
    <property type="component" value="Chromosome 03"/>
</dbReference>
<organism evidence="2 3">
    <name type="scientific">Pelobates cultripes</name>
    <name type="common">Western spadefoot toad</name>
    <dbReference type="NCBI Taxonomy" id="61616"/>
    <lineage>
        <taxon>Eukaryota</taxon>
        <taxon>Metazoa</taxon>
        <taxon>Chordata</taxon>
        <taxon>Craniata</taxon>
        <taxon>Vertebrata</taxon>
        <taxon>Euteleostomi</taxon>
        <taxon>Amphibia</taxon>
        <taxon>Batrachia</taxon>
        <taxon>Anura</taxon>
        <taxon>Pelobatoidea</taxon>
        <taxon>Pelobatidae</taxon>
        <taxon>Pelobates</taxon>
    </lineage>
</organism>
<feature type="compositionally biased region" description="Polar residues" evidence="1">
    <location>
        <begin position="37"/>
        <end position="50"/>
    </location>
</feature>
<proteinExistence type="predicted"/>
<accession>A0AAD1RUF2</accession>
<reference evidence="2" key="1">
    <citation type="submission" date="2022-03" db="EMBL/GenBank/DDBJ databases">
        <authorList>
            <person name="Alioto T."/>
            <person name="Alioto T."/>
            <person name="Gomez Garrido J."/>
        </authorList>
    </citation>
    <scope>NUCLEOTIDE SEQUENCE</scope>
</reference>
<gene>
    <name evidence="2" type="ORF">PECUL_23A054085</name>
</gene>
<keyword evidence="3" id="KW-1185">Reference proteome</keyword>
<evidence type="ECO:0000256" key="1">
    <source>
        <dbReference type="SAM" id="MobiDB-lite"/>
    </source>
</evidence>
<feature type="region of interest" description="Disordered" evidence="1">
    <location>
        <begin position="36"/>
        <end position="57"/>
    </location>
</feature>
<dbReference type="AlphaFoldDB" id="A0AAD1RUF2"/>
<sequence length="57" mass="6244">MAAITAGGPAEAYFTTTMSKLNSIFAKNLAKLEARQQHTQLKYSQTSEAPTPQKRTD</sequence>
<evidence type="ECO:0000313" key="2">
    <source>
        <dbReference type="EMBL" id="CAH2278012.1"/>
    </source>
</evidence>
<dbReference type="EMBL" id="OW240914">
    <property type="protein sequence ID" value="CAH2278012.1"/>
    <property type="molecule type" value="Genomic_DNA"/>
</dbReference>
<evidence type="ECO:0000313" key="3">
    <source>
        <dbReference type="Proteomes" id="UP001295444"/>
    </source>
</evidence>